<dbReference type="EMBL" id="WIUZ02000007">
    <property type="protein sequence ID" value="KAF9784941.1"/>
    <property type="molecule type" value="Genomic_DNA"/>
</dbReference>
<keyword evidence="3" id="KW-1185">Reference proteome</keyword>
<feature type="region of interest" description="Disordered" evidence="1">
    <location>
        <begin position="104"/>
        <end position="167"/>
    </location>
</feature>
<feature type="region of interest" description="Disordered" evidence="1">
    <location>
        <begin position="1"/>
        <end position="49"/>
    </location>
</feature>
<sequence length="250" mass="28216">MDRLARSERSSFSLRDMPANSYPTPVAPRRKNKIVNVMKRPFSPRSPRLGKDAVRRPFCYTTVDGLTVEQDTRDSGHSYFHHEHEERAGHVPTVEQISMGLHLSRTPHLRSTSGRGRSMSSEVPTKPDAKPAHRSRATAQPPKPALKKISSSQTIPTSTTPSFTNVSASTSTTLSSAMLQTDRHVSFFTPRFFSRMTKIIPSSQGRPSRDTEPNTEPEHRCFSLHPPVLLFQIRIRIYSIVAFHRTLLFV</sequence>
<gene>
    <name evidence="2" type="ORF">BJ322DRAFT_1060434</name>
</gene>
<proteinExistence type="predicted"/>
<feature type="compositionally biased region" description="Basic and acidic residues" evidence="1">
    <location>
        <begin position="207"/>
        <end position="219"/>
    </location>
</feature>
<evidence type="ECO:0000313" key="2">
    <source>
        <dbReference type="EMBL" id="KAF9784941.1"/>
    </source>
</evidence>
<comment type="caution">
    <text evidence="2">The sequence shown here is derived from an EMBL/GenBank/DDBJ whole genome shotgun (WGS) entry which is preliminary data.</text>
</comment>
<dbReference type="AlphaFoldDB" id="A0A9P6HDR0"/>
<feature type="region of interest" description="Disordered" evidence="1">
    <location>
        <begin position="198"/>
        <end position="219"/>
    </location>
</feature>
<reference evidence="2" key="1">
    <citation type="journal article" date="2020" name="Nat. Commun.">
        <title>Large-scale genome sequencing of mycorrhizal fungi provides insights into the early evolution of symbiotic traits.</title>
        <authorList>
            <person name="Miyauchi S."/>
            <person name="Kiss E."/>
            <person name="Kuo A."/>
            <person name="Drula E."/>
            <person name="Kohler A."/>
            <person name="Sanchez-Garcia M."/>
            <person name="Morin E."/>
            <person name="Andreopoulos B."/>
            <person name="Barry K.W."/>
            <person name="Bonito G."/>
            <person name="Buee M."/>
            <person name="Carver A."/>
            <person name="Chen C."/>
            <person name="Cichocki N."/>
            <person name="Clum A."/>
            <person name="Culley D."/>
            <person name="Crous P.W."/>
            <person name="Fauchery L."/>
            <person name="Girlanda M."/>
            <person name="Hayes R.D."/>
            <person name="Keri Z."/>
            <person name="LaButti K."/>
            <person name="Lipzen A."/>
            <person name="Lombard V."/>
            <person name="Magnuson J."/>
            <person name="Maillard F."/>
            <person name="Murat C."/>
            <person name="Nolan M."/>
            <person name="Ohm R.A."/>
            <person name="Pangilinan J."/>
            <person name="Pereira M.F."/>
            <person name="Perotto S."/>
            <person name="Peter M."/>
            <person name="Pfister S."/>
            <person name="Riley R."/>
            <person name="Sitrit Y."/>
            <person name="Stielow J.B."/>
            <person name="Szollosi G."/>
            <person name="Zifcakova L."/>
            <person name="Stursova M."/>
            <person name="Spatafora J.W."/>
            <person name="Tedersoo L."/>
            <person name="Vaario L.M."/>
            <person name="Yamada A."/>
            <person name="Yan M."/>
            <person name="Wang P."/>
            <person name="Xu J."/>
            <person name="Bruns T."/>
            <person name="Baldrian P."/>
            <person name="Vilgalys R."/>
            <person name="Dunand C."/>
            <person name="Henrissat B."/>
            <person name="Grigoriev I.V."/>
            <person name="Hibbett D."/>
            <person name="Nagy L.G."/>
            <person name="Martin F.M."/>
        </authorList>
    </citation>
    <scope>NUCLEOTIDE SEQUENCE</scope>
    <source>
        <strain evidence="2">UH-Tt-Lm1</strain>
    </source>
</reference>
<organism evidence="2 3">
    <name type="scientific">Thelephora terrestris</name>
    <dbReference type="NCBI Taxonomy" id="56493"/>
    <lineage>
        <taxon>Eukaryota</taxon>
        <taxon>Fungi</taxon>
        <taxon>Dikarya</taxon>
        <taxon>Basidiomycota</taxon>
        <taxon>Agaricomycotina</taxon>
        <taxon>Agaricomycetes</taxon>
        <taxon>Thelephorales</taxon>
        <taxon>Thelephoraceae</taxon>
        <taxon>Thelephora</taxon>
    </lineage>
</organism>
<evidence type="ECO:0000256" key="1">
    <source>
        <dbReference type="SAM" id="MobiDB-lite"/>
    </source>
</evidence>
<protein>
    <submittedName>
        <fullName evidence="2">Uncharacterized protein</fullName>
    </submittedName>
</protein>
<name>A0A9P6HDR0_9AGAM</name>
<dbReference type="OrthoDB" id="3270855at2759"/>
<feature type="compositionally biased region" description="Low complexity" evidence="1">
    <location>
        <begin position="110"/>
        <end position="121"/>
    </location>
</feature>
<reference evidence="2" key="2">
    <citation type="submission" date="2020-11" db="EMBL/GenBank/DDBJ databases">
        <authorList>
            <consortium name="DOE Joint Genome Institute"/>
            <person name="Kuo A."/>
            <person name="Miyauchi S."/>
            <person name="Kiss E."/>
            <person name="Drula E."/>
            <person name="Kohler A."/>
            <person name="Sanchez-Garcia M."/>
            <person name="Andreopoulos B."/>
            <person name="Barry K.W."/>
            <person name="Bonito G."/>
            <person name="Buee M."/>
            <person name="Carver A."/>
            <person name="Chen C."/>
            <person name="Cichocki N."/>
            <person name="Clum A."/>
            <person name="Culley D."/>
            <person name="Crous P.W."/>
            <person name="Fauchery L."/>
            <person name="Girlanda M."/>
            <person name="Hayes R."/>
            <person name="Keri Z."/>
            <person name="Labutti K."/>
            <person name="Lipzen A."/>
            <person name="Lombard V."/>
            <person name="Magnuson J."/>
            <person name="Maillard F."/>
            <person name="Morin E."/>
            <person name="Murat C."/>
            <person name="Nolan M."/>
            <person name="Ohm R."/>
            <person name="Pangilinan J."/>
            <person name="Pereira M."/>
            <person name="Perotto S."/>
            <person name="Peter M."/>
            <person name="Riley R."/>
            <person name="Sitrit Y."/>
            <person name="Stielow B."/>
            <person name="Szollosi G."/>
            <person name="Zifcakova L."/>
            <person name="Stursova M."/>
            <person name="Spatafora J.W."/>
            <person name="Tedersoo L."/>
            <person name="Vaario L.-M."/>
            <person name="Yamada A."/>
            <person name="Yan M."/>
            <person name="Wang P."/>
            <person name="Xu J."/>
            <person name="Bruns T."/>
            <person name="Baldrian P."/>
            <person name="Vilgalys R."/>
            <person name="Henrissat B."/>
            <person name="Grigoriev I.V."/>
            <person name="Hibbett D."/>
            <person name="Nagy L.G."/>
            <person name="Martin F.M."/>
        </authorList>
    </citation>
    <scope>NUCLEOTIDE SEQUENCE</scope>
    <source>
        <strain evidence="2">UH-Tt-Lm1</strain>
    </source>
</reference>
<feature type="compositionally biased region" description="Low complexity" evidence="1">
    <location>
        <begin position="149"/>
        <end position="167"/>
    </location>
</feature>
<accession>A0A9P6HDR0</accession>
<dbReference type="Proteomes" id="UP000736335">
    <property type="component" value="Unassembled WGS sequence"/>
</dbReference>
<evidence type="ECO:0000313" key="3">
    <source>
        <dbReference type="Proteomes" id="UP000736335"/>
    </source>
</evidence>